<evidence type="ECO:0000313" key="2">
    <source>
        <dbReference type="EMBL" id="RDU25236.1"/>
    </source>
</evidence>
<reference evidence="2 3" key="1">
    <citation type="submission" date="2018-07" db="EMBL/GenBank/DDBJ databases">
        <title>Anaerosacharophilus polymeroproducens gen. nov. sp. nov., an anaerobic bacterium isolated from salt field.</title>
        <authorList>
            <person name="Kim W."/>
            <person name="Yang S.-H."/>
            <person name="Oh J."/>
            <person name="Lee J.-H."/>
            <person name="Kwon K.K."/>
        </authorList>
    </citation>
    <scope>NUCLEOTIDE SEQUENCE [LARGE SCALE GENOMIC DNA]</scope>
    <source>
        <strain evidence="2 3">MCWD5</strain>
    </source>
</reference>
<comment type="caution">
    <text evidence="2">The sequence shown here is derived from an EMBL/GenBank/DDBJ whole genome shotgun (WGS) entry which is preliminary data.</text>
</comment>
<dbReference type="OrthoDB" id="1905143at2"/>
<dbReference type="InterPro" id="IPR002798">
    <property type="entry name" value="SpoIIM-like"/>
</dbReference>
<accession>A0A371B0A8</accession>
<gene>
    <name evidence="2" type="ORF">DWV06_00060</name>
</gene>
<dbReference type="Proteomes" id="UP000255036">
    <property type="component" value="Unassembled WGS sequence"/>
</dbReference>
<keyword evidence="1" id="KW-0812">Transmembrane</keyword>
<evidence type="ECO:0000313" key="3">
    <source>
        <dbReference type="Proteomes" id="UP000255036"/>
    </source>
</evidence>
<name>A0A371B0A8_9FIRM</name>
<feature type="transmembrane region" description="Helical" evidence="1">
    <location>
        <begin position="102"/>
        <end position="125"/>
    </location>
</feature>
<keyword evidence="3" id="KW-1185">Reference proteome</keyword>
<dbReference type="RefSeq" id="WP_115480141.1">
    <property type="nucleotide sequence ID" value="NZ_QRCT01000002.1"/>
</dbReference>
<dbReference type="AlphaFoldDB" id="A0A371B0A8"/>
<keyword evidence="1" id="KW-0472">Membrane</keyword>
<organism evidence="2 3">
    <name type="scientific">Anaerosacchariphilus polymeriproducens</name>
    <dbReference type="NCBI Taxonomy" id="1812858"/>
    <lineage>
        <taxon>Bacteria</taxon>
        <taxon>Bacillati</taxon>
        <taxon>Bacillota</taxon>
        <taxon>Clostridia</taxon>
        <taxon>Lachnospirales</taxon>
        <taxon>Lachnospiraceae</taxon>
        <taxon>Anaerosacchariphilus</taxon>
    </lineage>
</organism>
<feature type="transmembrane region" description="Helical" evidence="1">
    <location>
        <begin position="165"/>
        <end position="186"/>
    </location>
</feature>
<sequence length="202" mass="22994">MLRLKGKIEIPHKNLLLCIFSGGFLLGIIITNIFGKNYVEEMGILSDYFIQRYKYASISSDELFFYVLKRRAIVIAGIWAMGFSALGVFSVWLFIGWFGFSIGTLLTASIIRFGVGGILFSLGAIIPHYLIYVPVLSVLIGKVYCTCLKIYYPTKVMEYQNKKKIYLEYFATFLLISVVCIIGVLLESYVNPMIFKKVLRII</sequence>
<feature type="transmembrane region" description="Helical" evidence="1">
    <location>
        <begin position="72"/>
        <end position="95"/>
    </location>
</feature>
<evidence type="ECO:0000256" key="1">
    <source>
        <dbReference type="SAM" id="Phobius"/>
    </source>
</evidence>
<dbReference type="EMBL" id="QRCT01000002">
    <property type="protein sequence ID" value="RDU25236.1"/>
    <property type="molecule type" value="Genomic_DNA"/>
</dbReference>
<protein>
    <submittedName>
        <fullName evidence="2">Stage II sporulation protein M</fullName>
    </submittedName>
</protein>
<feature type="transmembrane region" description="Helical" evidence="1">
    <location>
        <begin position="131"/>
        <end position="153"/>
    </location>
</feature>
<proteinExistence type="predicted"/>
<dbReference type="Pfam" id="PF01944">
    <property type="entry name" value="SpoIIM"/>
    <property type="match status" value="1"/>
</dbReference>
<feature type="transmembrane region" description="Helical" evidence="1">
    <location>
        <begin position="15"/>
        <end position="35"/>
    </location>
</feature>
<keyword evidence="1" id="KW-1133">Transmembrane helix</keyword>